<keyword evidence="2" id="KW-1185">Reference proteome</keyword>
<reference evidence="1 2" key="1">
    <citation type="submission" date="2013-02" db="EMBL/GenBank/DDBJ databases">
        <title>The Genome Sequence of Acinetobacter schindleri NIPH 900.</title>
        <authorList>
            <consortium name="The Broad Institute Genome Sequencing Platform"/>
            <consortium name="The Broad Institute Genome Sequencing Center for Infectious Disease"/>
            <person name="Cerqueira G."/>
            <person name="Feldgarden M."/>
            <person name="Courvalin P."/>
            <person name="Perichon B."/>
            <person name="Grillot-Courvalin C."/>
            <person name="Clermont D."/>
            <person name="Rocha E."/>
            <person name="Yoon E.-J."/>
            <person name="Nemec A."/>
            <person name="Walker B."/>
            <person name="Young S.K."/>
            <person name="Zeng Q."/>
            <person name="Gargeya S."/>
            <person name="Fitzgerald M."/>
            <person name="Haas B."/>
            <person name="Abouelleil A."/>
            <person name="Alvarado L."/>
            <person name="Arachchi H.M."/>
            <person name="Berlin A.M."/>
            <person name="Chapman S.B."/>
            <person name="Dewar J."/>
            <person name="Goldberg J."/>
            <person name="Griggs A."/>
            <person name="Gujja S."/>
            <person name="Hansen M."/>
            <person name="Howarth C."/>
            <person name="Imamovic A."/>
            <person name="Larimer J."/>
            <person name="McCowan C."/>
            <person name="Murphy C."/>
            <person name="Neiman D."/>
            <person name="Pearson M."/>
            <person name="Priest M."/>
            <person name="Roberts A."/>
            <person name="Saif S."/>
            <person name="Shea T."/>
            <person name="Sisk P."/>
            <person name="Sykes S."/>
            <person name="Wortman J."/>
            <person name="Nusbaum C."/>
            <person name="Birren B."/>
        </authorList>
    </citation>
    <scope>NUCLEOTIDE SEQUENCE [LARGE SCALE GENOMIC DNA]</scope>
    <source>
        <strain evidence="1 2">NIPH 900</strain>
    </source>
</reference>
<accession>N8Y566</accession>
<sequence>MITKLLPDAEQLAPIVANVRAVLDSRGITDPVGAVIQNMRANAQMKAMQGVDAWLSYGVYLPAVERIIAVHGGEDEADFLARTQYPIQVIEAYTVPGDDLATLVAADQFSLMHQLSVLKNTAEWCLNEDEQLFINLNDFEQRLKM</sequence>
<evidence type="ECO:0000313" key="1">
    <source>
        <dbReference type="EMBL" id="ENV14763.1"/>
    </source>
</evidence>
<name>N8Y566_9GAMM</name>
<dbReference type="AlphaFoldDB" id="N8Y566"/>
<dbReference type="Proteomes" id="UP000018438">
    <property type="component" value="Unassembled WGS sequence"/>
</dbReference>
<gene>
    <name evidence="1" type="ORF">F965_00109</name>
</gene>
<dbReference type="HOGENOM" id="CLU_1773372_0_0_6"/>
<organism evidence="1 2">
    <name type="scientific">Acinetobacter schindleri NIPH 900</name>
    <dbReference type="NCBI Taxonomy" id="1217675"/>
    <lineage>
        <taxon>Bacteria</taxon>
        <taxon>Pseudomonadati</taxon>
        <taxon>Pseudomonadota</taxon>
        <taxon>Gammaproteobacteria</taxon>
        <taxon>Moraxellales</taxon>
        <taxon>Moraxellaceae</taxon>
        <taxon>Acinetobacter</taxon>
    </lineage>
</organism>
<dbReference type="EMBL" id="APPI01000003">
    <property type="protein sequence ID" value="ENV14763.1"/>
    <property type="molecule type" value="Genomic_DNA"/>
</dbReference>
<dbReference type="PATRIC" id="fig|1217675.3.peg.103"/>
<comment type="caution">
    <text evidence="1">The sequence shown here is derived from an EMBL/GenBank/DDBJ whole genome shotgun (WGS) entry which is preliminary data.</text>
</comment>
<protein>
    <submittedName>
        <fullName evidence="1">Uncharacterized protein</fullName>
    </submittedName>
</protein>
<evidence type="ECO:0000313" key="2">
    <source>
        <dbReference type="Proteomes" id="UP000018438"/>
    </source>
</evidence>
<proteinExistence type="predicted"/>